<dbReference type="GO" id="GO:0043531">
    <property type="term" value="F:ADP binding"/>
    <property type="evidence" value="ECO:0007669"/>
    <property type="project" value="InterPro"/>
</dbReference>
<dbReference type="InterPro" id="IPR016032">
    <property type="entry name" value="Sig_transdc_resp-reg_C-effctor"/>
</dbReference>
<evidence type="ECO:0000256" key="2">
    <source>
        <dbReference type="ARBA" id="ARBA00023015"/>
    </source>
</evidence>
<dbReference type="GO" id="GO:0006355">
    <property type="term" value="P:regulation of DNA-templated transcription"/>
    <property type="evidence" value="ECO:0007669"/>
    <property type="project" value="InterPro"/>
</dbReference>
<evidence type="ECO:0000256" key="5">
    <source>
        <dbReference type="PROSITE-ProRule" id="PRU01091"/>
    </source>
</evidence>
<dbReference type="InterPro" id="IPR001867">
    <property type="entry name" value="OmpR/PhoB-type_DNA-bd"/>
</dbReference>
<dbReference type="InterPro" id="IPR005158">
    <property type="entry name" value="BTAD"/>
</dbReference>
<dbReference type="Gene3D" id="1.25.40.10">
    <property type="entry name" value="Tetratricopeptide repeat domain"/>
    <property type="match status" value="1"/>
</dbReference>
<dbReference type="Proteomes" id="UP000669179">
    <property type="component" value="Unassembled WGS sequence"/>
</dbReference>
<dbReference type="EMBL" id="JAGEOJ010000011">
    <property type="protein sequence ID" value="MBO2450800.1"/>
    <property type="molecule type" value="Genomic_DNA"/>
</dbReference>
<dbReference type="SUPFAM" id="SSF48452">
    <property type="entry name" value="TPR-like"/>
    <property type="match status" value="1"/>
</dbReference>
<keyword evidence="4" id="KW-0804">Transcription</keyword>
<dbReference type="InterPro" id="IPR002182">
    <property type="entry name" value="NB-ARC"/>
</dbReference>
<dbReference type="Pfam" id="PF00486">
    <property type="entry name" value="Trans_reg_C"/>
    <property type="match status" value="1"/>
</dbReference>
<comment type="similarity">
    <text evidence="1">Belongs to the AfsR/DnrI/RedD regulatory family.</text>
</comment>
<dbReference type="InterPro" id="IPR051677">
    <property type="entry name" value="AfsR-DnrI-RedD_regulator"/>
</dbReference>
<dbReference type="Pfam" id="PF00931">
    <property type="entry name" value="NB-ARC"/>
    <property type="match status" value="1"/>
</dbReference>
<dbReference type="InterPro" id="IPR036388">
    <property type="entry name" value="WH-like_DNA-bd_sf"/>
</dbReference>
<dbReference type="Gene3D" id="1.10.10.10">
    <property type="entry name" value="Winged helix-like DNA-binding domain superfamily/Winged helix DNA-binding domain"/>
    <property type="match status" value="1"/>
</dbReference>
<evidence type="ECO:0000313" key="7">
    <source>
        <dbReference type="EMBL" id="MBO2450800.1"/>
    </source>
</evidence>
<reference evidence="7" key="1">
    <citation type="submission" date="2021-03" db="EMBL/GenBank/DDBJ databases">
        <authorList>
            <person name="Kanchanasin P."/>
            <person name="Saeng-In P."/>
            <person name="Phongsopitanun W."/>
            <person name="Yuki M."/>
            <person name="Kudo T."/>
            <person name="Ohkuma M."/>
            <person name="Tanasupawat S."/>
        </authorList>
    </citation>
    <scope>NUCLEOTIDE SEQUENCE</scope>
    <source>
        <strain evidence="7">GKU 128</strain>
    </source>
</reference>
<evidence type="ECO:0000259" key="6">
    <source>
        <dbReference type="PROSITE" id="PS51755"/>
    </source>
</evidence>
<accession>A0A939PDV5</accession>
<dbReference type="SUPFAM" id="SSF46894">
    <property type="entry name" value="C-terminal effector domain of the bipartite response regulators"/>
    <property type="match status" value="1"/>
</dbReference>
<proteinExistence type="inferred from homology"/>
<organism evidence="7 8">
    <name type="scientific">Actinomadura barringtoniae</name>
    <dbReference type="NCBI Taxonomy" id="1427535"/>
    <lineage>
        <taxon>Bacteria</taxon>
        <taxon>Bacillati</taxon>
        <taxon>Actinomycetota</taxon>
        <taxon>Actinomycetes</taxon>
        <taxon>Streptosporangiales</taxon>
        <taxon>Thermomonosporaceae</taxon>
        <taxon>Actinomadura</taxon>
    </lineage>
</organism>
<dbReference type="GO" id="GO:0000160">
    <property type="term" value="P:phosphorelay signal transduction system"/>
    <property type="evidence" value="ECO:0007669"/>
    <property type="project" value="InterPro"/>
</dbReference>
<keyword evidence="8" id="KW-1185">Reference proteome</keyword>
<feature type="domain" description="OmpR/PhoB-type" evidence="6">
    <location>
        <begin position="14"/>
        <end position="112"/>
    </location>
</feature>
<dbReference type="SMART" id="SM01043">
    <property type="entry name" value="BTAD"/>
    <property type="match status" value="1"/>
</dbReference>
<dbReference type="RefSeq" id="WP_208258681.1">
    <property type="nucleotide sequence ID" value="NZ_JAGEOJ010000011.1"/>
</dbReference>
<gene>
    <name evidence="7" type="ORF">J4573_27125</name>
</gene>
<dbReference type="PANTHER" id="PTHR35807:SF1">
    <property type="entry name" value="TRANSCRIPTIONAL REGULATOR REDD"/>
    <property type="match status" value="1"/>
</dbReference>
<dbReference type="Pfam" id="PF03704">
    <property type="entry name" value="BTAD"/>
    <property type="match status" value="1"/>
</dbReference>
<dbReference type="CDD" id="cd15831">
    <property type="entry name" value="BTAD"/>
    <property type="match status" value="1"/>
</dbReference>
<evidence type="ECO:0000256" key="3">
    <source>
        <dbReference type="ARBA" id="ARBA00023125"/>
    </source>
</evidence>
<comment type="caution">
    <text evidence="7">The sequence shown here is derived from an EMBL/GenBank/DDBJ whole genome shotgun (WGS) entry which is preliminary data.</text>
</comment>
<dbReference type="PRINTS" id="PR00364">
    <property type="entry name" value="DISEASERSIST"/>
</dbReference>
<dbReference type="GO" id="GO:0003677">
    <property type="term" value="F:DNA binding"/>
    <property type="evidence" value="ECO:0007669"/>
    <property type="project" value="UniProtKB-UniRule"/>
</dbReference>
<feature type="DNA-binding region" description="OmpR/PhoB-type" evidence="5">
    <location>
        <begin position="14"/>
        <end position="112"/>
    </location>
</feature>
<dbReference type="AlphaFoldDB" id="A0A939PDV5"/>
<dbReference type="SUPFAM" id="SSF52540">
    <property type="entry name" value="P-loop containing nucleoside triphosphate hydrolases"/>
    <property type="match status" value="1"/>
</dbReference>
<name>A0A939PDV5_9ACTN</name>
<protein>
    <submittedName>
        <fullName evidence="7">Winged helix-turn-helix domain-containing protein</fullName>
    </submittedName>
</protein>
<sequence length="583" mass="62074">MSDLEPLFLARSEGERPQAPGPDLLILGELVVRSGGRDVALPGPSVRALLSALLLTAGEVVGEDRLLELAWEAEKGSRRALQCAVHRLRGWLGRLATGCRLEYAGTGYRLVVPGGAVDLGRFQELLKEAAAAQNPERALDLLSLALGQWRGPVLGGRPEWLAVHPLVRAIEQARVECAAAVADLAFRLNRHDVVPLVGEVAALAPYDEPLQARFVRLLARAGRHAEALRHVEEVRRRLADDLGIAPSREVRSAHAVALQGEVPMQLPPGLPDFTGRAAETAAVTEPLLSGREPRAALVFAINGPPGVGKTALALEVAHRMAALFADGQLYADLRDQAGRPVAPDDVLARFLRSLGHDSVPGSMEDRVALYRSRTAGRRVLVILDNAAEEAQVRPLVPGSSGSAVLVTSRVCLAGLAGARLLRLGMLAQDEAVRLLVRVSGRDGLAGDPAVGEIARLCDLLPLAVRIAGIRLAGRPSLRPGGLARLLRKEDRRLDELAVHGLAVRPSLDAAYRDLAPAHRQAFRLLGRFGGAFTAQSAAACLGVSPDSAAAYLEALVDAGLLEAAADYRLHDLIRLYAREPAPD</sequence>
<dbReference type="PANTHER" id="PTHR35807">
    <property type="entry name" value="TRANSCRIPTIONAL REGULATOR REDD-RELATED"/>
    <property type="match status" value="1"/>
</dbReference>
<dbReference type="InterPro" id="IPR011990">
    <property type="entry name" value="TPR-like_helical_dom_sf"/>
</dbReference>
<evidence type="ECO:0000313" key="8">
    <source>
        <dbReference type="Proteomes" id="UP000669179"/>
    </source>
</evidence>
<evidence type="ECO:0000256" key="1">
    <source>
        <dbReference type="ARBA" id="ARBA00005820"/>
    </source>
</evidence>
<evidence type="ECO:0000256" key="4">
    <source>
        <dbReference type="ARBA" id="ARBA00023163"/>
    </source>
</evidence>
<dbReference type="InterPro" id="IPR027417">
    <property type="entry name" value="P-loop_NTPase"/>
</dbReference>
<keyword evidence="3 5" id="KW-0238">DNA-binding</keyword>
<dbReference type="PROSITE" id="PS51755">
    <property type="entry name" value="OMPR_PHOB"/>
    <property type="match status" value="1"/>
</dbReference>
<keyword evidence="2" id="KW-0805">Transcription regulation</keyword>